<evidence type="ECO:0000313" key="2">
    <source>
        <dbReference type="Proteomes" id="UP000670925"/>
    </source>
</evidence>
<sequence>VLAQAYNPNFDGQQVEVLKVQLHYPLEQAKTHLADLKRGTCLGYLLQLDAGQRLTIQALVLSATSSKGTVPTPVLIRFQPQQLQYDLYAEQQQVTRREDGTRNYHPAPRQLLQSTPIPIPLRIDFRFGLANHAVESQGASNE</sequence>
<proteinExistence type="predicted"/>
<accession>A0AAW4JB37</accession>
<name>A0AAW4JB37_ACIHA</name>
<comment type="caution">
    <text evidence="1">The sequence shown here is derived from an EMBL/GenBank/DDBJ whole genome shotgun (WGS) entry which is preliminary data.</text>
</comment>
<protein>
    <submittedName>
        <fullName evidence="1">Uncharacterized protein</fullName>
    </submittedName>
</protein>
<evidence type="ECO:0000313" key="1">
    <source>
        <dbReference type="EMBL" id="MBO3659514.1"/>
    </source>
</evidence>
<dbReference type="AlphaFoldDB" id="A0AAW4JB37"/>
<dbReference type="Proteomes" id="UP000670925">
    <property type="component" value="Unassembled WGS sequence"/>
</dbReference>
<gene>
    <name evidence="1" type="ORF">J5N55_15705</name>
</gene>
<dbReference type="EMBL" id="JAGFOT010000028">
    <property type="protein sequence ID" value="MBO3659514.1"/>
    <property type="molecule type" value="Genomic_DNA"/>
</dbReference>
<reference evidence="1" key="1">
    <citation type="submission" date="2021-03" db="EMBL/GenBank/DDBJ databases">
        <title>Acinetobacter spp. whole-genome sequenced from Terengganu.</title>
        <authorList>
            <person name="Mohd Rani F."/>
        </authorList>
    </citation>
    <scope>NUCLEOTIDE SEQUENCE</scope>
    <source>
        <strain evidence="1">AC1502</strain>
    </source>
</reference>
<feature type="non-terminal residue" evidence="1">
    <location>
        <position position="1"/>
    </location>
</feature>
<organism evidence="1 2">
    <name type="scientific">Acinetobacter haemolyticus</name>
    <dbReference type="NCBI Taxonomy" id="29430"/>
    <lineage>
        <taxon>Bacteria</taxon>
        <taxon>Pseudomonadati</taxon>
        <taxon>Pseudomonadota</taxon>
        <taxon>Gammaproteobacteria</taxon>
        <taxon>Moraxellales</taxon>
        <taxon>Moraxellaceae</taxon>
        <taxon>Acinetobacter</taxon>
    </lineage>
</organism>